<protein>
    <submittedName>
        <fullName evidence="2">Uncharacterized protein</fullName>
    </submittedName>
</protein>
<name>A0A6I4W557_9ACTN</name>
<keyword evidence="1" id="KW-0472">Membrane</keyword>
<feature type="transmembrane region" description="Helical" evidence="1">
    <location>
        <begin position="64"/>
        <end position="86"/>
    </location>
</feature>
<evidence type="ECO:0000313" key="2">
    <source>
        <dbReference type="EMBL" id="MXQ64433.1"/>
    </source>
</evidence>
<proteinExistence type="predicted"/>
<feature type="transmembrane region" description="Helical" evidence="1">
    <location>
        <begin position="222"/>
        <end position="244"/>
    </location>
</feature>
<organism evidence="2 3">
    <name type="scientific">Actinomadura rayongensis</name>
    <dbReference type="NCBI Taxonomy" id="1429076"/>
    <lineage>
        <taxon>Bacteria</taxon>
        <taxon>Bacillati</taxon>
        <taxon>Actinomycetota</taxon>
        <taxon>Actinomycetes</taxon>
        <taxon>Streptosporangiales</taxon>
        <taxon>Thermomonosporaceae</taxon>
        <taxon>Actinomadura</taxon>
    </lineage>
</organism>
<dbReference type="OrthoDB" id="3482270at2"/>
<feature type="transmembrane region" description="Helical" evidence="1">
    <location>
        <begin position="194"/>
        <end position="216"/>
    </location>
</feature>
<accession>A0A6I4W557</accession>
<dbReference type="RefSeq" id="WP_161102665.1">
    <property type="nucleotide sequence ID" value="NZ_JBHLYI010000013.1"/>
</dbReference>
<evidence type="ECO:0000256" key="1">
    <source>
        <dbReference type="SAM" id="Phobius"/>
    </source>
</evidence>
<keyword evidence="1" id="KW-1133">Transmembrane helix</keyword>
<sequence length="279" mass="30102">MVQVDVFWAYGVGAGFALAAAHDVRDRRLTAVVLYCSAVFTPACVWLLWGFPEWETMQAGGRSLPAWLAAAFTAANTVQGVAGYLVARWLIGRGAVRWAALQFVAGYYAMFFVLVHGWDGTGYQRVLSTDRADFRRWGDRSFVAHVVHWAGSDVALTLYGVGTVLVVSMLVPLYRAYRDGLRSVGRPGPGPVELAVVVFGSLLLTLAAAVFTSLLIRLFTGFTGVVAGWSLGVAVAAPSLWLVVVRRGALASAVVRRLALPADRQDGRADAAARRSRSR</sequence>
<dbReference type="Proteomes" id="UP000431901">
    <property type="component" value="Unassembled WGS sequence"/>
</dbReference>
<dbReference type="EMBL" id="WUTW01000002">
    <property type="protein sequence ID" value="MXQ64433.1"/>
    <property type="molecule type" value="Genomic_DNA"/>
</dbReference>
<feature type="transmembrane region" description="Helical" evidence="1">
    <location>
        <begin position="156"/>
        <end position="174"/>
    </location>
</feature>
<dbReference type="AlphaFoldDB" id="A0A6I4W557"/>
<evidence type="ECO:0000313" key="3">
    <source>
        <dbReference type="Proteomes" id="UP000431901"/>
    </source>
</evidence>
<comment type="caution">
    <text evidence="2">The sequence shown here is derived from an EMBL/GenBank/DDBJ whole genome shotgun (WGS) entry which is preliminary data.</text>
</comment>
<reference evidence="2 3" key="1">
    <citation type="submission" date="2019-12" db="EMBL/GenBank/DDBJ databases">
        <title>Nocardia macrotermitis sp. nov. and Nocardia aurantia sp. nov., isolated from the gut of the fungus growing-termite Macrotermes natalensis.</title>
        <authorList>
            <person name="Christine B."/>
            <person name="Rene B."/>
        </authorList>
    </citation>
    <scope>NUCLEOTIDE SEQUENCE [LARGE SCALE GENOMIC DNA]</scope>
    <source>
        <strain evidence="2 3">DSM 102126</strain>
    </source>
</reference>
<feature type="transmembrane region" description="Helical" evidence="1">
    <location>
        <begin position="6"/>
        <end position="24"/>
    </location>
</feature>
<gene>
    <name evidence="2" type="ORF">GQ466_10320</name>
</gene>
<keyword evidence="1" id="KW-0812">Transmembrane</keyword>
<feature type="transmembrane region" description="Helical" evidence="1">
    <location>
        <begin position="31"/>
        <end position="52"/>
    </location>
</feature>
<feature type="transmembrane region" description="Helical" evidence="1">
    <location>
        <begin position="98"/>
        <end position="118"/>
    </location>
</feature>
<keyword evidence="3" id="KW-1185">Reference proteome</keyword>